<dbReference type="InterPro" id="IPR000515">
    <property type="entry name" value="MetI-like"/>
</dbReference>
<evidence type="ECO:0000256" key="9">
    <source>
        <dbReference type="RuleBase" id="RU363032"/>
    </source>
</evidence>
<dbReference type="PROSITE" id="PS50928">
    <property type="entry name" value="ABC_TM1"/>
    <property type="match status" value="1"/>
</dbReference>
<dbReference type="InterPro" id="IPR035906">
    <property type="entry name" value="MetI-like_sf"/>
</dbReference>
<evidence type="ECO:0000256" key="1">
    <source>
        <dbReference type="ARBA" id="ARBA00004429"/>
    </source>
</evidence>
<keyword evidence="6 9" id="KW-0812">Transmembrane</keyword>
<dbReference type="GO" id="GO:0006865">
    <property type="term" value="P:amino acid transport"/>
    <property type="evidence" value="ECO:0007669"/>
    <property type="project" value="TreeGrafter"/>
</dbReference>
<name>A0A0P6VS01_9HYPH</name>
<dbReference type="PANTHER" id="PTHR30614:SF10">
    <property type="entry name" value="ARGININE ABC TRANSPORTER PERMEASE PROTEIN ARTM"/>
    <property type="match status" value="1"/>
</dbReference>
<evidence type="ECO:0000256" key="5">
    <source>
        <dbReference type="ARBA" id="ARBA00022519"/>
    </source>
</evidence>
<keyword evidence="7 9" id="KW-1133">Transmembrane helix</keyword>
<keyword evidence="3 9" id="KW-0813">Transport</keyword>
<evidence type="ECO:0000256" key="6">
    <source>
        <dbReference type="ARBA" id="ARBA00022692"/>
    </source>
</evidence>
<dbReference type="PANTHER" id="PTHR30614">
    <property type="entry name" value="MEMBRANE COMPONENT OF AMINO ACID ABC TRANSPORTER"/>
    <property type="match status" value="1"/>
</dbReference>
<evidence type="ECO:0000313" key="12">
    <source>
        <dbReference type="Proteomes" id="UP000048984"/>
    </source>
</evidence>
<gene>
    <name evidence="11" type="ORF">ABB55_15240</name>
</gene>
<keyword evidence="12" id="KW-1185">Reference proteome</keyword>
<dbReference type="STRING" id="665126.ABB55_15240"/>
<organism evidence="11 12">
    <name type="scientific">Prosthecodimorpha hirschii</name>
    <dbReference type="NCBI Taxonomy" id="665126"/>
    <lineage>
        <taxon>Bacteria</taxon>
        <taxon>Pseudomonadati</taxon>
        <taxon>Pseudomonadota</taxon>
        <taxon>Alphaproteobacteria</taxon>
        <taxon>Hyphomicrobiales</taxon>
        <taxon>Ancalomicrobiaceae</taxon>
        <taxon>Prosthecodimorpha</taxon>
    </lineage>
</organism>
<comment type="caution">
    <text evidence="11">The sequence shown here is derived from an EMBL/GenBank/DDBJ whole genome shotgun (WGS) entry which is preliminary data.</text>
</comment>
<dbReference type="GO" id="GO:0022857">
    <property type="term" value="F:transmembrane transporter activity"/>
    <property type="evidence" value="ECO:0007669"/>
    <property type="project" value="InterPro"/>
</dbReference>
<reference evidence="11 12" key="2">
    <citation type="submission" date="2015-10" db="EMBL/GenBank/DDBJ databases">
        <title>Draft Genome Sequence of Prosthecomicrobium hirschii ATCC 27832.</title>
        <authorList>
            <person name="Daniel J."/>
            <person name="Givan S.A."/>
            <person name="Brun Y.V."/>
            <person name="Brown P.J."/>
        </authorList>
    </citation>
    <scope>NUCLEOTIDE SEQUENCE [LARGE SCALE GENOMIC DNA]</scope>
    <source>
        <strain evidence="11 12">16</strain>
    </source>
</reference>
<comment type="similarity">
    <text evidence="2">Belongs to the binding-protein-dependent transport system permease family. HisMQ subfamily.</text>
</comment>
<dbReference type="Pfam" id="PF00528">
    <property type="entry name" value="BPD_transp_1"/>
    <property type="match status" value="1"/>
</dbReference>
<feature type="transmembrane region" description="Helical" evidence="9">
    <location>
        <begin position="95"/>
        <end position="115"/>
    </location>
</feature>
<evidence type="ECO:0000256" key="3">
    <source>
        <dbReference type="ARBA" id="ARBA00022448"/>
    </source>
</evidence>
<dbReference type="NCBIfam" id="TIGR01726">
    <property type="entry name" value="HEQRo_perm_3TM"/>
    <property type="match status" value="1"/>
</dbReference>
<protein>
    <submittedName>
        <fullName evidence="11">ABC transporter permease</fullName>
    </submittedName>
</protein>
<proteinExistence type="inferred from homology"/>
<sequence>MLDFSLMLEVLPKLWQGVGMTGRLSLLILLLAFVIAVPLAFARNARAPLLNVPAQAYILFFRGTPALIQVFLVYYGAGQFVWVRTSFAWAVLRDPFWCLIIALGLNGAAYSGELFAGAMRNVPAGLVEAARALGLSWYSTMRTVVLPLAIRSALPAYSNEIVLTIKATSLASTITILDLTGMARLEVARTYAPYEVFLAAGLIYLAIILVLTRGLRVLERRWTVTR</sequence>
<dbReference type="Gene3D" id="1.10.3720.10">
    <property type="entry name" value="MetI-like"/>
    <property type="match status" value="1"/>
</dbReference>
<evidence type="ECO:0000256" key="4">
    <source>
        <dbReference type="ARBA" id="ARBA00022475"/>
    </source>
</evidence>
<keyword evidence="4" id="KW-1003">Cell membrane</keyword>
<dbReference type="Proteomes" id="UP000048984">
    <property type="component" value="Unassembled WGS sequence"/>
</dbReference>
<keyword evidence="5" id="KW-0997">Cell inner membrane</keyword>
<dbReference type="InterPro" id="IPR010065">
    <property type="entry name" value="AA_ABC_transptr_permease_3TM"/>
</dbReference>
<dbReference type="CDD" id="cd06261">
    <property type="entry name" value="TM_PBP2"/>
    <property type="match status" value="1"/>
</dbReference>
<evidence type="ECO:0000256" key="8">
    <source>
        <dbReference type="ARBA" id="ARBA00023136"/>
    </source>
</evidence>
<accession>A0A0P6VS01</accession>
<evidence type="ECO:0000256" key="7">
    <source>
        <dbReference type="ARBA" id="ARBA00022989"/>
    </source>
</evidence>
<dbReference type="RefSeq" id="WP_054359568.1">
    <property type="nucleotide sequence ID" value="NZ_LJYW01000001.1"/>
</dbReference>
<feature type="transmembrane region" description="Helical" evidence="9">
    <location>
        <begin position="191"/>
        <end position="211"/>
    </location>
</feature>
<feature type="transmembrane region" description="Helical" evidence="9">
    <location>
        <begin position="161"/>
        <end position="179"/>
    </location>
</feature>
<reference evidence="11 12" key="1">
    <citation type="submission" date="2015-09" db="EMBL/GenBank/DDBJ databases">
        <authorList>
            <person name="Jackson K.R."/>
            <person name="Lunt B.L."/>
            <person name="Fisher J.N.B."/>
            <person name="Gardner A.V."/>
            <person name="Bailey M.E."/>
            <person name="Deus L.M."/>
            <person name="Earl A.S."/>
            <person name="Gibby P.D."/>
            <person name="Hartmann K.A."/>
            <person name="Liu J.E."/>
            <person name="Manci A.M."/>
            <person name="Nielsen D.A."/>
            <person name="Solomon M.B."/>
            <person name="Breakwell D.P."/>
            <person name="Burnett S.H."/>
            <person name="Grose J.H."/>
        </authorList>
    </citation>
    <scope>NUCLEOTIDE SEQUENCE [LARGE SCALE GENOMIC DNA]</scope>
    <source>
        <strain evidence="11 12">16</strain>
    </source>
</reference>
<dbReference type="AlphaFoldDB" id="A0A0P6VS01"/>
<evidence type="ECO:0000256" key="2">
    <source>
        <dbReference type="ARBA" id="ARBA00010072"/>
    </source>
</evidence>
<feature type="domain" description="ABC transmembrane type-1" evidence="10">
    <location>
        <begin position="18"/>
        <end position="215"/>
    </location>
</feature>
<evidence type="ECO:0000259" key="10">
    <source>
        <dbReference type="PROSITE" id="PS50928"/>
    </source>
</evidence>
<dbReference type="EMBL" id="LJYW01000001">
    <property type="protein sequence ID" value="KPL53403.1"/>
    <property type="molecule type" value="Genomic_DNA"/>
</dbReference>
<comment type="subcellular location">
    <subcellularLocation>
        <location evidence="1">Cell inner membrane</location>
        <topology evidence="1">Multi-pass membrane protein</topology>
    </subcellularLocation>
    <subcellularLocation>
        <location evidence="9">Cell membrane</location>
        <topology evidence="9">Multi-pass membrane protein</topology>
    </subcellularLocation>
</comment>
<dbReference type="SUPFAM" id="SSF161098">
    <property type="entry name" value="MetI-like"/>
    <property type="match status" value="1"/>
</dbReference>
<dbReference type="GO" id="GO:0043190">
    <property type="term" value="C:ATP-binding cassette (ABC) transporter complex"/>
    <property type="evidence" value="ECO:0007669"/>
    <property type="project" value="InterPro"/>
</dbReference>
<dbReference type="InterPro" id="IPR043429">
    <property type="entry name" value="ArtM/GltK/GlnP/TcyL/YhdX-like"/>
</dbReference>
<feature type="transmembrane region" description="Helical" evidence="9">
    <location>
        <begin position="66"/>
        <end position="83"/>
    </location>
</feature>
<keyword evidence="8 9" id="KW-0472">Membrane</keyword>
<evidence type="ECO:0000313" key="11">
    <source>
        <dbReference type="EMBL" id="KPL53403.1"/>
    </source>
</evidence>